<dbReference type="Gene3D" id="1.50.10.20">
    <property type="match status" value="2"/>
</dbReference>
<dbReference type="CDD" id="cd02892">
    <property type="entry name" value="SQCY_1"/>
    <property type="match status" value="1"/>
</dbReference>
<dbReference type="PANTHER" id="PTHR11764:SF44">
    <property type="entry name" value="LANOSTEROL SYNTHASE"/>
    <property type="match status" value="1"/>
</dbReference>
<dbReference type="GO" id="GO:0031559">
    <property type="term" value="F:oxidosqualene cyclase activity"/>
    <property type="evidence" value="ECO:0007669"/>
    <property type="project" value="UniProtKB-ARBA"/>
</dbReference>
<dbReference type="OrthoDB" id="21502at2759"/>
<feature type="domain" description="Squalene cyclase C-terminal" evidence="5">
    <location>
        <begin position="474"/>
        <end position="811"/>
    </location>
</feature>
<dbReference type="GO" id="GO:0016104">
    <property type="term" value="P:triterpenoid biosynthetic process"/>
    <property type="evidence" value="ECO:0007669"/>
    <property type="project" value="InterPro"/>
</dbReference>
<accession>A0A6P8BT05</accession>
<keyword evidence="3 4" id="KW-0413">Isomerase</keyword>
<dbReference type="AlphaFoldDB" id="A0A6P8BT05"/>
<dbReference type="RefSeq" id="XP_031373977.1">
    <property type="nucleotide sequence ID" value="XM_031518117.1"/>
</dbReference>
<dbReference type="Pfam" id="PF13249">
    <property type="entry name" value="SQHop_cyclase_N"/>
    <property type="match status" value="1"/>
</dbReference>
<organism evidence="7 8">
    <name type="scientific">Punica granatum</name>
    <name type="common">Pomegranate</name>
    <dbReference type="NCBI Taxonomy" id="22663"/>
    <lineage>
        <taxon>Eukaryota</taxon>
        <taxon>Viridiplantae</taxon>
        <taxon>Streptophyta</taxon>
        <taxon>Embryophyta</taxon>
        <taxon>Tracheophyta</taxon>
        <taxon>Spermatophyta</taxon>
        <taxon>Magnoliopsida</taxon>
        <taxon>eudicotyledons</taxon>
        <taxon>Gunneridae</taxon>
        <taxon>Pentapetalae</taxon>
        <taxon>rosids</taxon>
        <taxon>malvids</taxon>
        <taxon>Myrtales</taxon>
        <taxon>Lythraceae</taxon>
        <taxon>Punica</taxon>
    </lineage>
</organism>
<evidence type="ECO:0000259" key="5">
    <source>
        <dbReference type="Pfam" id="PF13243"/>
    </source>
</evidence>
<sequence>MCNSRPFILLKKRKKKQHFIQYTTNTKCTISSFLQTPAKIGRCTSWQRPLKFIGSIRLWEIRMWKLKLSQGDDPWLTSRNNFIGRQMWEFDDNPKESEDELDKIEDARDEFRKNRLRAKHSSDLLMRLQFGREKKLELLPQINVEEEEEITEETVRVTLRRALRFYSTLQSDDGFWPGDYGGPLFLLPGLIIALHVTGALRTVLTDKHQHEMRRYLYNHQNEDGGWGLHIEGSGTMFCTVLCYVTLRLLGEEIDNGNEAMDGARKWIIDHGGATYVPSWGKMWLSVLGVYEWSGNNPLPPEIWLLPYFLPIHPGRMWCHCRMVYLPMSYLYGKRFVGPISSTILSLRRELYATGYDKIDWNESRNLCAKEDLFYPHTTVQDILWGCLHKIGEPFLTRWPFSRLRQKALAVVLQHVHYEDENTQYLCQPVNKVLNMICCWVEDSNSDAYKRHLSRIKDFLWLAEDGMKMQGYNGSQLWDVTFAVQAILSTGLVHEYGTMLKKAHGFIKNTQIMENSSGDLSQWYRHISRGGWPFSTLDQGWSALDCSSEGLKAALLLSKMPPDAVGDAITENRSYDAVNLILSLQNKNGGFASYELTRSYTWLEMINPAEIFGDIMIDYSYVECTSAAIQALVLFVKQYPTHRREEVDLCIDKAINFIESVQLSDGSWYGSWGACFTYGTWFGIKGLVAGGRTYENSSRIRRACGFLLSKQLDCGGWGESYLSSHDKVYTNLPGNKSHIVNTGWAMLALIEAGQAKREAGPLHRAAKVLINSQLENGDFPQQELIGVFNKSGMINYAAFRNIFPIWALGEYYNRVLLGSAGD</sequence>
<evidence type="ECO:0000313" key="7">
    <source>
        <dbReference type="Proteomes" id="UP000515151"/>
    </source>
</evidence>
<dbReference type="Proteomes" id="UP000515151">
    <property type="component" value="Chromosome 8"/>
</dbReference>
<dbReference type="SFLD" id="SFLDG01016">
    <property type="entry name" value="Prenyltransferase_Like_2"/>
    <property type="match status" value="1"/>
</dbReference>
<reference evidence="8" key="2">
    <citation type="submission" date="2025-08" db="UniProtKB">
        <authorList>
            <consortium name="RefSeq"/>
        </authorList>
    </citation>
    <scope>IDENTIFICATION</scope>
    <source>
        <tissue evidence="8">Leaf</tissue>
    </source>
</reference>
<keyword evidence="7" id="KW-1185">Reference proteome</keyword>
<evidence type="ECO:0000256" key="1">
    <source>
        <dbReference type="ARBA" id="ARBA00009755"/>
    </source>
</evidence>
<dbReference type="SUPFAM" id="SSF48239">
    <property type="entry name" value="Terpenoid cyclases/Protein prenyltransferases"/>
    <property type="match status" value="2"/>
</dbReference>
<reference evidence="7" key="1">
    <citation type="journal article" date="2020" name="Plant Biotechnol. J.">
        <title>The pomegranate (Punica granatum L.) draft genome dissects genetic divergence between soft- and hard-seeded cultivars.</title>
        <authorList>
            <person name="Luo X."/>
            <person name="Li H."/>
            <person name="Wu Z."/>
            <person name="Yao W."/>
            <person name="Zhao P."/>
            <person name="Cao D."/>
            <person name="Yu H."/>
            <person name="Li K."/>
            <person name="Poudel K."/>
            <person name="Zhao D."/>
            <person name="Zhang F."/>
            <person name="Xia X."/>
            <person name="Chen L."/>
            <person name="Wang Q."/>
            <person name="Jing D."/>
            <person name="Cao S."/>
        </authorList>
    </citation>
    <scope>NUCLEOTIDE SEQUENCE [LARGE SCALE GENOMIC DNA]</scope>
    <source>
        <strain evidence="7">cv. Tunisia</strain>
    </source>
</reference>
<dbReference type="InterPro" id="IPR008930">
    <property type="entry name" value="Terpenoid_cyclase/PrenylTrfase"/>
</dbReference>
<name>A0A6P8BT05_PUNGR</name>
<dbReference type="FunFam" id="1.50.10.20:FF:000002">
    <property type="entry name" value="Terpene cyclase/mutase family member"/>
    <property type="match status" value="1"/>
</dbReference>
<dbReference type="InterPro" id="IPR032697">
    <property type="entry name" value="SQ_cyclase_N"/>
</dbReference>
<dbReference type="Pfam" id="PF13243">
    <property type="entry name" value="SQHop_cyclase_C"/>
    <property type="match status" value="1"/>
</dbReference>
<dbReference type="GO" id="GO:0005811">
    <property type="term" value="C:lipid droplet"/>
    <property type="evidence" value="ECO:0007669"/>
    <property type="project" value="InterPro"/>
</dbReference>
<proteinExistence type="inferred from homology"/>
<comment type="similarity">
    <text evidence="1 4">Belongs to the terpene cyclase/mutase family.</text>
</comment>
<dbReference type="PANTHER" id="PTHR11764">
    <property type="entry name" value="TERPENE CYCLASE/MUTASE FAMILY MEMBER"/>
    <property type="match status" value="1"/>
</dbReference>
<protein>
    <recommendedName>
        <fullName evidence="4">Terpene cyclase/mutase family member</fullName>
        <ecNumber evidence="4">5.4.99.-</ecNumber>
    </recommendedName>
</protein>
<evidence type="ECO:0000256" key="3">
    <source>
        <dbReference type="ARBA" id="ARBA00023235"/>
    </source>
</evidence>
<dbReference type="NCBIfam" id="TIGR01787">
    <property type="entry name" value="squalene_cyclas"/>
    <property type="match status" value="1"/>
</dbReference>
<evidence type="ECO:0000313" key="8">
    <source>
        <dbReference type="RefSeq" id="XP_031373977.1"/>
    </source>
</evidence>
<dbReference type="InterPro" id="IPR018333">
    <property type="entry name" value="Squalene_cyclase"/>
</dbReference>
<evidence type="ECO:0000256" key="2">
    <source>
        <dbReference type="ARBA" id="ARBA00022737"/>
    </source>
</evidence>
<evidence type="ECO:0000259" key="6">
    <source>
        <dbReference type="Pfam" id="PF13249"/>
    </source>
</evidence>
<dbReference type="FunFam" id="1.50.10.20:FF:000022">
    <property type="entry name" value="Terpene cyclase/mutase family member"/>
    <property type="match status" value="1"/>
</dbReference>
<dbReference type="EC" id="5.4.99.-" evidence="4"/>
<dbReference type="GeneID" id="116188638"/>
<keyword evidence="2" id="KW-0677">Repeat</keyword>
<evidence type="ECO:0000256" key="4">
    <source>
        <dbReference type="RuleBase" id="RU362003"/>
    </source>
</evidence>
<feature type="domain" description="Squalene cyclase N-terminal" evidence="6">
    <location>
        <begin position="161"/>
        <end position="461"/>
    </location>
</feature>
<dbReference type="InterPro" id="IPR032696">
    <property type="entry name" value="SQ_cyclase_C"/>
</dbReference>
<gene>
    <name evidence="8" type="primary">LOC116188638</name>
</gene>